<evidence type="ECO:0000256" key="8">
    <source>
        <dbReference type="ARBA" id="ARBA00023242"/>
    </source>
</evidence>
<gene>
    <name evidence="15" type="ORF">JAAARDRAFT_124049</name>
</gene>
<sequence>MEAELSRGIITRLFHAQDGDDDLYTSQPTVQFLSVRKVDAPSHATVDRYRLIISDGEYFMQAMLATQLNAMADEGEIKKNTVVVIERMTRNLVQGKQLVIVMGVRVVAQCDEKLGNALNIQPPKGEKSEGVSPAPVAPPAPAARAPASSGTKNAYAPPQSRQEQAPPKQQGAKTNSIYFIEGLSPYQNNWTIKARVTQKSDIKTWSNTRGEGKLFSVTLMDESGEIRGTGFNAVVDELYEKLQEGKVYFISKARVNLAKKKFSNVANDYELTLEKNTEVTECLDTTNVPAVKYNFVEFPNLGELVKDSACDVIGIAKEIGENTQITAKSTGRTMNKRDLTLVDRSGHSVRLTLWGVQAEQFHVDGDPPVIAFKGVKVGDFGGVSLSMYHSSTMALDPDIPEAHALRGWYDGVGANQSFQSLSNSTMSGGATGGFNRAEMRTLNDVKESQLGEGKQDYFSCRASIMHIKGETIAYPACPTEGCNKKVIDMNGSWRCEKCDKSFPRPEHRYMVSMAVADHTAQAWFQGFNDVGLAVFNMPANDLVEIKERDEAAFNVIMHKAICQTYNFSCRARQETFNDTTRVRYGINRILPMNYEEEGNILRDLLHSDWGRA</sequence>
<comment type="function">
    <text evidence="9">As part of the replication protein A (RPA/RP-A), a single-stranded DNA-binding heterotrimeric complex, may play an essential role in DNA replication, recombination and repair. Binds and stabilizes single-stranded DNA intermediates, preventing complementary DNA reannealing and recruiting different proteins involved in DNA metabolism.</text>
</comment>
<keyword evidence="6 9" id="KW-0862">Zinc</keyword>
<dbReference type="CDD" id="cd04477">
    <property type="entry name" value="RPA1N"/>
    <property type="match status" value="1"/>
</dbReference>
<dbReference type="AlphaFoldDB" id="A0A067Q205"/>
<dbReference type="Gene3D" id="2.40.50.140">
    <property type="entry name" value="Nucleic acid-binding proteins"/>
    <property type="match status" value="4"/>
</dbReference>
<dbReference type="SUPFAM" id="SSF50249">
    <property type="entry name" value="Nucleic acid-binding proteins"/>
    <property type="match status" value="4"/>
</dbReference>
<dbReference type="GO" id="GO:0007004">
    <property type="term" value="P:telomere maintenance via telomerase"/>
    <property type="evidence" value="ECO:0007669"/>
    <property type="project" value="UniProtKB-ARBA"/>
</dbReference>
<dbReference type="InParanoid" id="A0A067Q205"/>
<keyword evidence="7 9" id="KW-0238">DNA-binding</keyword>
<dbReference type="InterPro" id="IPR031657">
    <property type="entry name" value="REPA_OB_2"/>
</dbReference>
<feature type="region of interest" description="Disordered" evidence="10">
    <location>
        <begin position="117"/>
        <end position="171"/>
    </location>
</feature>
<dbReference type="GO" id="GO:0005662">
    <property type="term" value="C:DNA replication factor A complex"/>
    <property type="evidence" value="ECO:0007669"/>
    <property type="project" value="UniProtKB-ARBA"/>
</dbReference>
<evidence type="ECO:0000259" key="11">
    <source>
        <dbReference type="Pfam" id="PF01336"/>
    </source>
</evidence>
<dbReference type="InterPro" id="IPR013955">
    <property type="entry name" value="Rep_factor-A_C"/>
</dbReference>
<evidence type="ECO:0000256" key="1">
    <source>
        <dbReference type="ARBA" id="ARBA00004123"/>
    </source>
</evidence>
<evidence type="ECO:0000313" key="15">
    <source>
        <dbReference type="EMBL" id="KDQ61103.1"/>
    </source>
</evidence>
<dbReference type="PANTHER" id="PTHR47165:SF4">
    <property type="entry name" value="OS03G0429900 PROTEIN"/>
    <property type="match status" value="1"/>
</dbReference>
<dbReference type="CDD" id="cd04476">
    <property type="entry name" value="RPA1_DBD_C"/>
    <property type="match status" value="1"/>
</dbReference>
<name>A0A067Q205_9AGAM</name>
<evidence type="ECO:0000259" key="14">
    <source>
        <dbReference type="Pfam" id="PF16900"/>
    </source>
</evidence>
<dbReference type="FunCoup" id="A0A067Q205">
    <property type="interactions" value="741"/>
</dbReference>
<evidence type="ECO:0000256" key="10">
    <source>
        <dbReference type="SAM" id="MobiDB-lite"/>
    </source>
</evidence>
<evidence type="ECO:0000256" key="7">
    <source>
        <dbReference type="ARBA" id="ARBA00023125"/>
    </source>
</evidence>
<evidence type="ECO:0000256" key="5">
    <source>
        <dbReference type="ARBA" id="ARBA00022771"/>
    </source>
</evidence>
<dbReference type="GO" id="GO:0006310">
    <property type="term" value="P:DNA recombination"/>
    <property type="evidence" value="ECO:0007669"/>
    <property type="project" value="InterPro"/>
</dbReference>
<dbReference type="InterPro" id="IPR004591">
    <property type="entry name" value="Rfa1"/>
</dbReference>
<reference evidence="16" key="1">
    <citation type="journal article" date="2014" name="Proc. Natl. Acad. Sci. U.S.A.">
        <title>Extensive sampling of basidiomycete genomes demonstrates inadequacy of the white-rot/brown-rot paradigm for wood decay fungi.</title>
        <authorList>
            <person name="Riley R."/>
            <person name="Salamov A.A."/>
            <person name="Brown D.W."/>
            <person name="Nagy L.G."/>
            <person name="Floudas D."/>
            <person name="Held B.W."/>
            <person name="Levasseur A."/>
            <person name="Lombard V."/>
            <person name="Morin E."/>
            <person name="Otillar R."/>
            <person name="Lindquist E.A."/>
            <person name="Sun H."/>
            <person name="LaButti K.M."/>
            <person name="Schmutz J."/>
            <person name="Jabbour D."/>
            <person name="Luo H."/>
            <person name="Baker S.E."/>
            <person name="Pisabarro A.G."/>
            <person name="Walton J.D."/>
            <person name="Blanchette R.A."/>
            <person name="Henrissat B."/>
            <person name="Martin F."/>
            <person name="Cullen D."/>
            <person name="Hibbett D.S."/>
            <person name="Grigoriev I.V."/>
        </authorList>
    </citation>
    <scope>NUCLEOTIDE SEQUENCE [LARGE SCALE GENOMIC DNA]</scope>
    <source>
        <strain evidence="16">MUCL 33604</strain>
    </source>
</reference>
<comment type="subcellular location">
    <subcellularLocation>
        <location evidence="1 9">Nucleus</location>
    </subcellularLocation>
</comment>
<keyword evidence="4 9" id="KW-0479">Metal-binding</keyword>
<evidence type="ECO:0000313" key="16">
    <source>
        <dbReference type="Proteomes" id="UP000027265"/>
    </source>
</evidence>
<comment type="similarity">
    <text evidence="2 9">Belongs to the replication factor A protein 1 family.</text>
</comment>
<evidence type="ECO:0000259" key="12">
    <source>
        <dbReference type="Pfam" id="PF04057"/>
    </source>
</evidence>
<dbReference type="GO" id="GO:0008270">
    <property type="term" value="F:zinc ion binding"/>
    <property type="evidence" value="ECO:0007669"/>
    <property type="project" value="UniProtKB-KW"/>
</dbReference>
<evidence type="ECO:0000256" key="6">
    <source>
        <dbReference type="ARBA" id="ARBA00022833"/>
    </source>
</evidence>
<evidence type="ECO:0000256" key="4">
    <source>
        <dbReference type="ARBA" id="ARBA00022723"/>
    </source>
</evidence>
<dbReference type="FunFam" id="2.40.50.140:FF:000064">
    <property type="entry name" value="Replication protein A subunit"/>
    <property type="match status" value="1"/>
</dbReference>
<dbReference type="GO" id="GO:0003677">
    <property type="term" value="F:DNA binding"/>
    <property type="evidence" value="ECO:0007669"/>
    <property type="project" value="UniProtKB-KW"/>
</dbReference>
<comment type="subunit">
    <text evidence="9">Component of the heterotrimeric canonical replication protein A complex (RPA).</text>
</comment>
<dbReference type="STRING" id="933084.A0A067Q205"/>
<dbReference type="PANTHER" id="PTHR47165">
    <property type="entry name" value="OS03G0429900 PROTEIN"/>
    <property type="match status" value="1"/>
</dbReference>
<dbReference type="InterPro" id="IPR007199">
    <property type="entry name" value="Rep_factor-A_N"/>
</dbReference>
<dbReference type="FunFam" id="2.40.50.140:FF:000041">
    <property type="entry name" value="Replication protein A subunit"/>
    <property type="match status" value="1"/>
</dbReference>
<dbReference type="Pfam" id="PF16900">
    <property type="entry name" value="REPA_OB_2"/>
    <property type="match status" value="1"/>
</dbReference>
<dbReference type="HOGENOM" id="CLU_012393_2_1_1"/>
<dbReference type="Pfam" id="PF04057">
    <property type="entry name" value="Rep-A_N"/>
    <property type="match status" value="1"/>
</dbReference>
<feature type="domain" description="Replication factor A C-terminal" evidence="13">
    <location>
        <begin position="457"/>
        <end position="600"/>
    </location>
</feature>
<keyword evidence="3 9" id="KW-0235">DNA replication</keyword>
<dbReference type="CDD" id="cd04475">
    <property type="entry name" value="RPA1_DBD_B"/>
    <property type="match status" value="1"/>
</dbReference>
<dbReference type="GO" id="GO:0006281">
    <property type="term" value="P:DNA repair"/>
    <property type="evidence" value="ECO:0007669"/>
    <property type="project" value="InterPro"/>
</dbReference>
<evidence type="ECO:0000256" key="2">
    <source>
        <dbReference type="ARBA" id="ARBA00005690"/>
    </source>
</evidence>
<keyword evidence="16" id="KW-1185">Reference proteome</keyword>
<feature type="domain" description="Replication factor-A protein 1 N-terminal" evidence="12">
    <location>
        <begin position="5"/>
        <end position="108"/>
    </location>
</feature>
<dbReference type="FunFam" id="2.40.50.140:FF:000090">
    <property type="entry name" value="Replication protein A subunit"/>
    <property type="match status" value="1"/>
</dbReference>
<dbReference type="InterPro" id="IPR047192">
    <property type="entry name" value="Euk_RPA1_DBD_C"/>
</dbReference>
<accession>A0A067Q205</accession>
<dbReference type="GO" id="GO:0000781">
    <property type="term" value="C:chromosome, telomeric region"/>
    <property type="evidence" value="ECO:0007669"/>
    <property type="project" value="UniProtKB-ARBA"/>
</dbReference>
<evidence type="ECO:0000256" key="9">
    <source>
        <dbReference type="RuleBase" id="RU364130"/>
    </source>
</evidence>
<dbReference type="InterPro" id="IPR012340">
    <property type="entry name" value="NA-bd_OB-fold"/>
</dbReference>
<feature type="domain" description="OB" evidence="11">
    <location>
        <begin position="190"/>
        <end position="271"/>
    </location>
</feature>
<keyword evidence="5 9" id="KW-0863">Zinc-finger</keyword>
<dbReference type="Pfam" id="PF08646">
    <property type="entry name" value="Rep_fac-A_C"/>
    <property type="match status" value="1"/>
</dbReference>
<proteinExistence type="inferred from homology"/>
<organism evidence="15 16">
    <name type="scientific">Jaapia argillacea MUCL 33604</name>
    <dbReference type="NCBI Taxonomy" id="933084"/>
    <lineage>
        <taxon>Eukaryota</taxon>
        <taxon>Fungi</taxon>
        <taxon>Dikarya</taxon>
        <taxon>Basidiomycota</taxon>
        <taxon>Agaricomycotina</taxon>
        <taxon>Agaricomycetes</taxon>
        <taxon>Agaricomycetidae</taxon>
        <taxon>Jaapiales</taxon>
        <taxon>Jaapiaceae</taxon>
        <taxon>Jaapia</taxon>
    </lineage>
</organism>
<dbReference type="InterPro" id="IPR004365">
    <property type="entry name" value="NA-bd_OB_tRNA"/>
</dbReference>
<dbReference type="Proteomes" id="UP000027265">
    <property type="component" value="Unassembled WGS sequence"/>
</dbReference>
<protein>
    <recommendedName>
        <fullName evidence="9">Replication protein A subunit</fullName>
    </recommendedName>
</protein>
<evidence type="ECO:0000256" key="3">
    <source>
        <dbReference type="ARBA" id="ARBA00022705"/>
    </source>
</evidence>
<evidence type="ECO:0000259" key="13">
    <source>
        <dbReference type="Pfam" id="PF08646"/>
    </source>
</evidence>
<feature type="domain" description="Replication protein A OB" evidence="14">
    <location>
        <begin position="302"/>
        <end position="395"/>
    </location>
</feature>
<dbReference type="OrthoDB" id="1751331at2759"/>
<dbReference type="EMBL" id="KL197713">
    <property type="protein sequence ID" value="KDQ61103.1"/>
    <property type="molecule type" value="Genomic_DNA"/>
</dbReference>
<dbReference type="GO" id="GO:0006260">
    <property type="term" value="P:DNA replication"/>
    <property type="evidence" value="ECO:0007669"/>
    <property type="project" value="UniProtKB-KW"/>
</dbReference>
<dbReference type="NCBIfam" id="TIGR00617">
    <property type="entry name" value="rpa1"/>
    <property type="match status" value="1"/>
</dbReference>
<keyword evidence="8 9" id="KW-0539">Nucleus</keyword>
<dbReference type="CDD" id="cd04474">
    <property type="entry name" value="RPA1_DBD_A"/>
    <property type="match status" value="1"/>
</dbReference>
<dbReference type="Pfam" id="PF01336">
    <property type="entry name" value="tRNA_anti-codon"/>
    <property type="match status" value="1"/>
</dbReference>